<sequence length="204" mass="23461">MEIKKKGVSDFPENRDNPFLEKLMVPVKSKSQAVATSKNDIILNTITGEHKEDALFLATKKSVDAEEFVKIFQGSMAAIFGLSKAAQRVFNYVFSIVKPSQDTLLFRVDDCKQATGYNSIQTIYSGLAELLDNEFIAKSDITNVFYINPQIFYKGDRLIILREYRKRKEKLKDKDPTQLDLWTESETRFEKEKSKLEDIDIIDI</sequence>
<dbReference type="Pfam" id="PF05732">
    <property type="entry name" value="RepL"/>
    <property type="match status" value="1"/>
</dbReference>
<name>A0ABT8RI93_9BACT</name>
<evidence type="ECO:0000313" key="3">
    <source>
        <dbReference type="Proteomes" id="UP001168528"/>
    </source>
</evidence>
<comment type="caution">
    <text evidence="2">The sequence shown here is derived from an EMBL/GenBank/DDBJ whole genome shotgun (WGS) entry which is preliminary data.</text>
</comment>
<feature type="domain" description="Plasmid replication protein RepL" evidence="1">
    <location>
        <begin position="38"/>
        <end position="177"/>
    </location>
</feature>
<organism evidence="2 3">
    <name type="scientific">Rhodocytophaga aerolata</name>
    <dbReference type="NCBI Taxonomy" id="455078"/>
    <lineage>
        <taxon>Bacteria</taxon>
        <taxon>Pseudomonadati</taxon>
        <taxon>Bacteroidota</taxon>
        <taxon>Cytophagia</taxon>
        <taxon>Cytophagales</taxon>
        <taxon>Rhodocytophagaceae</taxon>
        <taxon>Rhodocytophaga</taxon>
    </lineage>
</organism>
<dbReference type="EMBL" id="JAUKPO010000095">
    <property type="protein sequence ID" value="MDO1451805.1"/>
    <property type="molecule type" value="Genomic_DNA"/>
</dbReference>
<protein>
    <submittedName>
        <fullName evidence="2">Replication/maintenance protein RepL</fullName>
    </submittedName>
</protein>
<reference evidence="2" key="1">
    <citation type="submission" date="2023-07" db="EMBL/GenBank/DDBJ databases">
        <title>The genome sequence of Rhodocytophaga aerolata KACC 12507.</title>
        <authorList>
            <person name="Zhang X."/>
        </authorList>
    </citation>
    <scope>NUCLEOTIDE SEQUENCE</scope>
    <source>
        <strain evidence="2">KACC 12507</strain>
    </source>
</reference>
<accession>A0ABT8RI93</accession>
<evidence type="ECO:0000259" key="1">
    <source>
        <dbReference type="Pfam" id="PF05732"/>
    </source>
</evidence>
<dbReference type="Proteomes" id="UP001168528">
    <property type="component" value="Unassembled WGS sequence"/>
</dbReference>
<dbReference type="InterPro" id="IPR008813">
    <property type="entry name" value="Plasmid_replication_RepL"/>
</dbReference>
<dbReference type="RefSeq" id="WP_302042602.1">
    <property type="nucleotide sequence ID" value="NZ_JAUKPO010000095.1"/>
</dbReference>
<keyword evidence="3" id="KW-1185">Reference proteome</keyword>
<evidence type="ECO:0000313" key="2">
    <source>
        <dbReference type="EMBL" id="MDO1451805.1"/>
    </source>
</evidence>
<proteinExistence type="predicted"/>
<gene>
    <name evidence="2" type="ORF">Q0590_36360</name>
</gene>